<evidence type="ECO:0000313" key="2">
    <source>
        <dbReference type="EMBL" id="ATF10141.1"/>
    </source>
</evidence>
<keyword evidence="3" id="KW-1185">Reference proteome</keyword>
<dbReference type="PANTHER" id="PTHR34631:SF3">
    <property type="entry name" value="ISSOD12 TRANSPOSASE TNPA_ISSOD12"/>
    <property type="match status" value="1"/>
</dbReference>
<dbReference type="InterPro" id="IPR053172">
    <property type="entry name" value="Tn903_transposase"/>
</dbReference>
<name>A0A291BAY6_9GAMM</name>
<gene>
    <name evidence="2" type="ORF">BTN50_1705</name>
</gene>
<dbReference type="PANTHER" id="PTHR34631">
    <property type="match status" value="1"/>
</dbReference>
<evidence type="ECO:0000259" key="1">
    <source>
        <dbReference type="Pfam" id="PF13737"/>
    </source>
</evidence>
<dbReference type="EMBL" id="CP020661">
    <property type="protein sequence ID" value="ATF10141.1"/>
    <property type="molecule type" value="Genomic_DNA"/>
</dbReference>
<accession>A0A291BAY6</accession>
<organism evidence="2 3">
    <name type="scientific">Candidatus Enterovibrio altilux</name>
    <dbReference type="NCBI Taxonomy" id="1927128"/>
    <lineage>
        <taxon>Bacteria</taxon>
        <taxon>Pseudomonadati</taxon>
        <taxon>Pseudomonadota</taxon>
        <taxon>Gammaproteobacteria</taxon>
        <taxon>Vibrionales</taxon>
        <taxon>Vibrionaceae</taxon>
        <taxon>Enterovibrio</taxon>
    </lineage>
</organism>
<dbReference type="Proteomes" id="UP000218160">
    <property type="component" value="Plasmid pCC1"/>
</dbReference>
<dbReference type="Pfam" id="PF13737">
    <property type="entry name" value="DDE_Tnp_1_5"/>
    <property type="match status" value="1"/>
</dbReference>
<geneLocation type="plasmid" evidence="3">
    <name>pcc1</name>
</geneLocation>
<proteinExistence type="predicted"/>
<sequence length="86" mass="9728">MVKYVFSVSLRGLKGFINSVFKLAELSLSCPHCSCISKRAKAVNVTLKMKNKGSIQHLIMDSTRCKVCGEREWKVKKHGTDGKWRV</sequence>
<protein>
    <submittedName>
        <fullName evidence="2">Mobile element protein</fullName>
    </submittedName>
</protein>
<dbReference type="KEGG" id="elux:BTN50_1705"/>
<keyword evidence="2" id="KW-0614">Plasmid</keyword>
<dbReference type="AlphaFoldDB" id="A0A291BAY6"/>
<feature type="domain" description="Transposase DDE" evidence="1">
    <location>
        <begin position="1"/>
        <end position="70"/>
    </location>
</feature>
<reference evidence="3" key="1">
    <citation type="submission" date="2017-04" db="EMBL/GenBank/DDBJ databases">
        <title>Genome evolution of the luminous symbionts of deep sea anglerfish.</title>
        <authorList>
            <person name="Hendry T.A."/>
        </authorList>
    </citation>
    <scope>NUCLEOTIDE SEQUENCE [LARGE SCALE GENOMIC DNA]</scope>
    <source>
        <plasmid evidence="3">pcc1</plasmid>
    </source>
</reference>
<evidence type="ECO:0000313" key="3">
    <source>
        <dbReference type="Proteomes" id="UP000218160"/>
    </source>
</evidence>
<dbReference type="InterPro" id="IPR025668">
    <property type="entry name" value="Tnp_DDE_dom"/>
</dbReference>